<dbReference type="Gene3D" id="1.20.1250.20">
    <property type="entry name" value="MFS general substrate transporter like domains"/>
    <property type="match status" value="1"/>
</dbReference>
<evidence type="ECO:0000256" key="5">
    <source>
        <dbReference type="ARBA" id="ARBA00022989"/>
    </source>
</evidence>
<comment type="subcellular location">
    <subcellularLocation>
        <location evidence="1">Cell membrane</location>
        <topology evidence="1">Multi-pass membrane protein</topology>
    </subcellularLocation>
</comment>
<evidence type="ECO:0000259" key="9">
    <source>
        <dbReference type="PROSITE" id="PS50850"/>
    </source>
</evidence>
<feature type="transmembrane region" description="Helical" evidence="8">
    <location>
        <begin position="194"/>
        <end position="212"/>
    </location>
</feature>
<dbReference type="EMBL" id="CP128986">
    <property type="protein sequence ID" value="WOC11568.1"/>
    <property type="molecule type" value="Genomic_DNA"/>
</dbReference>
<proteinExistence type="predicted"/>
<dbReference type="RefSeq" id="WP_420040873.1">
    <property type="nucleotide sequence ID" value="NZ_CP128986.1"/>
</dbReference>
<evidence type="ECO:0000313" key="10">
    <source>
        <dbReference type="EMBL" id="WOC11568.1"/>
    </source>
</evidence>
<dbReference type="InterPro" id="IPR036259">
    <property type="entry name" value="MFS_trans_sf"/>
</dbReference>
<feature type="transmembrane region" description="Helical" evidence="8">
    <location>
        <begin position="386"/>
        <end position="409"/>
    </location>
</feature>
<feature type="region of interest" description="Disordered" evidence="7">
    <location>
        <begin position="1"/>
        <end position="26"/>
    </location>
</feature>
<dbReference type="Gene3D" id="1.20.1720.10">
    <property type="entry name" value="Multidrug resistance protein D"/>
    <property type="match status" value="1"/>
</dbReference>
<feature type="transmembrane region" description="Helical" evidence="8">
    <location>
        <begin position="128"/>
        <end position="150"/>
    </location>
</feature>
<feature type="transmembrane region" description="Helical" evidence="8">
    <location>
        <begin position="74"/>
        <end position="91"/>
    </location>
</feature>
<evidence type="ECO:0000256" key="8">
    <source>
        <dbReference type="SAM" id="Phobius"/>
    </source>
</evidence>
<dbReference type="PROSITE" id="PS50850">
    <property type="entry name" value="MFS"/>
    <property type="match status" value="1"/>
</dbReference>
<feature type="transmembrane region" description="Helical" evidence="8">
    <location>
        <begin position="357"/>
        <end position="374"/>
    </location>
</feature>
<keyword evidence="5 8" id="KW-1133">Transmembrane helix</keyword>
<dbReference type="AlphaFoldDB" id="A0AA97CVL1"/>
<feature type="transmembrane region" description="Helical" evidence="8">
    <location>
        <begin position="255"/>
        <end position="272"/>
    </location>
</feature>
<dbReference type="CDD" id="cd17321">
    <property type="entry name" value="MFS_MMR_MDR_like"/>
    <property type="match status" value="1"/>
</dbReference>
<reference evidence="10" key="1">
    <citation type="submission" date="2023-06" db="EMBL/GenBank/DDBJ databases">
        <title>Gordonia sp. nov. and Pseudochrobactrum sp. nov., two species isolated from the burying beetle Nicrophorus vespilloides.</title>
        <authorList>
            <person name="Poehlein A."/>
            <person name="Guzman J."/>
            <person name="Daniel R."/>
            <person name="Vilcinskas A."/>
        </authorList>
    </citation>
    <scope>NUCLEOTIDE SEQUENCE</scope>
    <source>
        <strain evidence="10">MP11Mi</strain>
    </source>
</reference>
<evidence type="ECO:0000256" key="1">
    <source>
        <dbReference type="ARBA" id="ARBA00004651"/>
    </source>
</evidence>
<evidence type="ECO:0000256" key="2">
    <source>
        <dbReference type="ARBA" id="ARBA00022448"/>
    </source>
</evidence>
<evidence type="ECO:0000256" key="7">
    <source>
        <dbReference type="SAM" id="MobiDB-lite"/>
    </source>
</evidence>
<evidence type="ECO:0000256" key="4">
    <source>
        <dbReference type="ARBA" id="ARBA00022692"/>
    </source>
</evidence>
<keyword evidence="6 8" id="KW-0472">Membrane</keyword>
<sequence length="510" mass="52681">MSTLTSELEPEFVGGTGARSGDDPPAATRTHRLRWAILGVLALAQLMVVLDATIVNIALPHAQADLGFDNSSRQWIITAYALAFGSLLLLGGRLSDLWGRKKALIIGLVGFAVTSAIGGAAVSFEMLVIARAGQGVFGALLAPAALSLLTTTFTDSSERGRAFGIFGAIAGGGGALGLLLGGMLTEWADWRWCLYVNLAIAAIALVGALIFLDDTRSKHKPKLDLPGVVTVTIGLFAVVYGFANAETAGWSDWATIAWLVVGVAVLAVFIWLQSRTSHALLPLRVILDRTRGGSYLVVFIAGIGMFGIFLFLTYYLQQNLGFTPIKTGLAFLPMIGILIVVSTLATAVLLPRFGPRWMAATGMVIAAGGMVWLAQLTSTSAYTADILPGLLIIGLGLGMSMAPAMQGAVSGVSADDAGVASATVNTMQQVGGSVGTALLSTIAASAATAFTTDHPGMAPARLAADAAVNSYTTAFWWAAAIFAVGGVLAGVVMRSGKLPDTPEGAVAMAH</sequence>
<dbReference type="InterPro" id="IPR020846">
    <property type="entry name" value="MFS_dom"/>
</dbReference>
<feature type="transmembrane region" description="Helical" evidence="8">
    <location>
        <begin position="328"/>
        <end position="350"/>
    </location>
</feature>
<dbReference type="GO" id="GO:0005886">
    <property type="term" value="C:plasma membrane"/>
    <property type="evidence" value="ECO:0007669"/>
    <property type="project" value="UniProtKB-SubCell"/>
</dbReference>
<keyword evidence="3" id="KW-1003">Cell membrane</keyword>
<dbReference type="InterPro" id="IPR011701">
    <property type="entry name" value="MFS"/>
</dbReference>
<evidence type="ECO:0000256" key="6">
    <source>
        <dbReference type="ARBA" id="ARBA00023136"/>
    </source>
</evidence>
<accession>A0AA97CVL1</accession>
<dbReference type="InterPro" id="IPR004638">
    <property type="entry name" value="EmrB-like"/>
</dbReference>
<feature type="domain" description="Major facilitator superfamily (MFS) profile" evidence="9">
    <location>
        <begin position="37"/>
        <end position="497"/>
    </location>
</feature>
<feature type="transmembrane region" description="Helical" evidence="8">
    <location>
        <begin position="35"/>
        <end position="59"/>
    </location>
</feature>
<dbReference type="PANTHER" id="PTHR42718:SF46">
    <property type="entry name" value="BLR6921 PROTEIN"/>
    <property type="match status" value="1"/>
</dbReference>
<keyword evidence="2" id="KW-0813">Transport</keyword>
<feature type="transmembrane region" description="Helical" evidence="8">
    <location>
        <begin position="430"/>
        <end position="450"/>
    </location>
</feature>
<dbReference type="SUPFAM" id="SSF103473">
    <property type="entry name" value="MFS general substrate transporter"/>
    <property type="match status" value="1"/>
</dbReference>
<dbReference type="PROSITE" id="PS00216">
    <property type="entry name" value="SUGAR_TRANSPORT_1"/>
    <property type="match status" value="1"/>
</dbReference>
<feature type="transmembrane region" description="Helical" evidence="8">
    <location>
        <begin position="162"/>
        <end position="182"/>
    </location>
</feature>
<gene>
    <name evidence="10" type="primary">efpA_1</name>
    <name evidence="10" type="ORF">MP11Mi_06410</name>
</gene>
<name>A0AA97CVL1_9ACTN</name>
<evidence type="ECO:0000256" key="3">
    <source>
        <dbReference type="ARBA" id="ARBA00022475"/>
    </source>
</evidence>
<dbReference type="PRINTS" id="PR01036">
    <property type="entry name" value="TCRTETB"/>
</dbReference>
<feature type="transmembrane region" description="Helical" evidence="8">
    <location>
        <begin position="474"/>
        <end position="493"/>
    </location>
</feature>
<dbReference type="NCBIfam" id="TIGR00711">
    <property type="entry name" value="efflux_EmrB"/>
    <property type="match status" value="1"/>
</dbReference>
<organism evidence="10">
    <name type="scientific">Gordonia sp. MP11Mi</name>
    <dbReference type="NCBI Taxonomy" id="3022769"/>
    <lineage>
        <taxon>Bacteria</taxon>
        <taxon>Bacillati</taxon>
        <taxon>Actinomycetota</taxon>
        <taxon>Actinomycetes</taxon>
        <taxon>Mycobacteriales</taxon>
        <taxon>Gordoniaceae</taxon>
        <taxon>Gordonia</taxon>
    </lineage>
</organism>
<feature type="transmembrane region" description="Helical" evidence="8">
    <location>
        <begin position="293"/>
        <end position="316"/>
    </location>
</feature>
<feature type="transmembrane region" description="Helical" evidence="8">
    <location>
        <begin position="224"/>
        <end position="243"/>
    </location>
</feature>
<dbReference type="InterPro" id="IPR005829">
    <property type="entry name" value="Sugar_transporter_CS"/>
</dbReference>
<feature type="transmembrane region" description="Helical" evidence="8">
    <location>
        <begin position="103"/>
        <end position="122"/>
    </location>
</feature>
<dbReference type="PANTHER" id="PTHR42718">
    <property type="entry name" value="MAJOR FACILITATOR SUPERFAMILY MULTIDRUG TRANSPORTER MFSC"/>
    <property type="match status" value="1"/>
</dbReference>
<protein>
    <submittedName>
        <fullName evidence="10">MFS-type transporter EfpA</fullName>
    </submittedName>
</protein>
<keyword evidence="4 8" id="KW-0812">Transmembrane</keyword>
<dbReference type="GO" id="GO:0022857">
    <property type="term" value="F:transmembrane transporter activity"/>
    <property type="evidence" value="ECO:0007669"/>
    <property type="project" value="InterPro"/>
</dbReference>
<dbReference type="Pfam" id="PF07690">
    <property type="entry name" value="MFS_1"/>
    <property type="match status" value="1"/>
</dbReference>